<organism evidence="1 2">
    <name type="scientific">Petrolisthes cinctipes</name>
    <name type="common">Flat porcelain crab</name>
    <dbReference type="NCBI Taxonomy" id="88211"/>
    <lineage>
        <taxon>Eukaryota</taxon>
        <taxon>Metazoa</taxon>
        <taxon>Ecdysozoa</taxon>
        <taxon>Arthropoda</taxon>
        <taxon>Crustacea</taxon>
        <taxon>Multicrustacea</taxon>
        <taxon>Malacostraca</taxon>
        <taxon>Eumalacostraca</taxon>
        <taxon>Eucarida</taxon>
        <taxon>Decapoda</taxon>
        <taxon>Pleocyemata</taxon>
        <taxon>Anomura</taxon>
        <taxon>Galatheoidea</taxon>
        <taxon>Porcellanidae</taxon>
        <taxon>Petrolisthes</taxon>
    </lineage>
</organism>
<evidence type="ECO:0008006" key="3">
    <source>
        <dbReference type="Google" id="ProtNLM"/>
    </source>
</evidence>
<proteinExistence type="predicted"/>
<dbReference type="PANTHER" id="PTHR45913:SF19">
    <property type="entry name" value="LOW QUALITY PROTEIN: ZINC FINGER BED DOMAIN-CONTAINING PROTEIN 5-LIKE"/>
    <property type="match status" value="1"/>
</dbReference>
<reference evidence="1" key="1">
    <citation type="submission" date="2023-10" db="EMBL/GenBank/DDBJ databases">
        <title>Genome assemblies of two species of porcelain crab, Petrolisthes cinctipes and Petrolisthes manimaculis (Anomura: Porcellanidae).</title>
        <authorList>
            <person name="Angst P."/>
        </authorList>
    </citation>
    <scope>NUCLEOTIDE SEQUENCE</scope>
    <source>
        <strain evidence="1">PB745_01</strain>
        <tissue evidence="1">Gill</tissue>
    </source>
</reference>
<dbReference type="PANTHER" id="PTHR45913">
    <property type="entry name" value="EPM2A-INTERACTING PROTEIN 1"/>
    <property type="match status" value="1"/>
</dbReference>
<dbReference type="EMBL" id="JAWQEG010000271">
    <property type="protein sequence ID" value="KAK3892274.1"/>
    <property type="molecule type" value="Genomic_DNA"/>
</dbReference>
<evidence type="ECO:0000313" key="1">
    <source>
        <dbReference type="EMBL" id="KAK3892274.1"/>
    </source>
</evidence>
<comment type="caution">
    <text evidence="1">The sequence shown here is derived from an EMBL/GenBank/DDBJ whole genome shotgun (WGS) entry which is preliminary data.</text>
</comment>
<sequence>MNKYMPENVDVFQHSWVRNVFSVNISNVGEDIPGFQEELLDLQENQVQKQRFESLSYSEFWAQLKDKPILIHEAEKALIPFPTTYLCEQGFSALVAIKNKARNRLDPQHDLRCSLSINIKPNMEKLVHNMKEHHSSH</sequence>
<keyword evidence="2" id="KW-1185">Reference proteome</keyword>
<dbReference type="Proteomes" id="UP001286313">
    <property type="component" value="Unassembled WGS sequence"/>
</dbReference>
<protein>
    <recommendedName>
        <fullName evidence="3">SCAN domain-containing protein 3</fullName>
    </recommendedName>
</protein>
<evidence type="ECO:0000313" key="2">
    <source>
        <dbReference type="Proteomes" id="UP001286313"/>
    </source>
</evidence>
<name>A0AAE1GFU8_PETCI</name>
<dbReference type="AlphaFoldDB" id="A0AAE1GFU8"/>
<accession>A0AAE1GFU8</accession>
<gene>
    <name evidence="1" type="ORF">Pcinc_003895</name>
</gene>